<dbReference type="GO" id="GO:0046872">
    <property type="term" value="F:metal ion binding"/>
    <property type="evidence" value="ECO:0007669"/>
    <property type="project" value="UniProtKB-KW"/>
</dbReference>
<dbReference type="InterPro" id="IPR003084">
    <property type="entry name" value="HDAC_I/II"/>
</dbReference>
<comment type="catalytic activity">
    <reaction evidence="19">
        <text>N(6)-acetyl-L-lysyl-[protein] + H2O = L-lysyl-[protein] + acetate</text>
        <dbReference type="Rhea" id="RHEA:58108"/>
        <dbReference type="Rhea" id="RHEA-COMP:9752"/>
        <dbReference type="Rhea" id="RHEA-COMP:10731"/>
        <dbReference type="ChEBI" id="CHEBI:15377"/>
        <dbReference type="ChEBI" id="CHEBI:29969"/>
        <dbReference type="ChEBI" id="CHEBI:30089"/>
        <dbReference type="ChEBI" id="CHEBI:61930"/>
    </reaction>
    <physiologicalReaction direction="left-to-right" evidence="19">
        <dbReference type="Rhea" id="RHEA:58109"/>
    </physiologicalReaction>
</comment>
<feature type="region of interest" description="Disordered" evidence="22">
    <location>
        <begin position="74"/>
        <end position="109"/>
    </location>
</feature>
<dbReference type="PRINTS" id="PR01271">
    <property type="entry name" value="HISDACETLASE"/>
</dbReference>
<dbReference type="PANTHER" id="PTHR10625:SF14">
    <property type="entry name" value="HISTONE DEACETYLASE 8"/>
    <property type="match status" value="1"/>
</dbReference>
<evidence type="ECO:0000256" key="17">
    <source>
        <dbReference type="ARBA" id="ARBA00041964"/>
    </source>
</evidence>
<organism evidence="24 25">
    <name type="scientific">Candidula unifasciata</name>
    <dbReference type="NCBI Taxonomy" id="100452"/>
    <lineage>
        <taxon>Eukaryota</taxon>
        <taxon>Metazoa</taxon>
        <taxon>Spiralia</taxon>
        <taxon>Lophotrochozoa</taxon>
        <taxon>Mollusca</taxon>
        <taxon>Gastropoda</taxon>
        <taxon>Heterobranchia</taxon>
        <taxon>Euthyneura</taxon>
        <taxon>Panpulmonata</taxon>
        <taxon>Eupulmonata</taxon>
        <taxon>Stylommatophora</taxon>
        <taxon>Helicina</taxon>
        <taxon>Helicoidea</taxon>
        <taxon>Geomitridae</taxon>
        <taxon>Candidula</taxon>
    </lineage>
</organism>
<dbReference type="Proteomes" id="UP000678393">
    <property type="component" value="Unassembled WGS sequence"/>
</dbReference>
<keyword evidence="13" id="KW-0805">Transcription regulation</keyword>
<feature type="domain" description="Histone deacetylase" evidence="23">
    <location>
        <begin position="192"/>
        <end position="478"/>
    </location>
</feature>
<comment type="cofactor">
    <cofactor evidence="1">
        <name>a divalent metal cation</name>
        <dbReference type="ChEBI" id="CHEBI:60240"/>
    </cofactor>
</comment>
<comment type="similarity">
    <text evidence="5">Belongs to the histone deacetylase family. HD type 1 subfamily.</text>
</comment>
<dbReference type="PRINTS" id="PR01270">
    <property type="entry name" value="HDASUPER"/>
</dbReference>
<keyword evidence="25" id="KW-1185">Reference proteome</keyword>
<dbReference type="Pfam" id="PF00850">
    <property type="entry name" value="Hist_deacetyl"/>
    <property type="match status" value="1"/>
</dbReference>
<dbReference type="GO" id="GO:0031507">
    <property type="term" value="P:heterochromatin formation"/>
    <property type="evidence" value="ECO:0007669"/>
    <property type="project" value="TreeGrafter"/>
</dbReference>
<evidence type="ECO:0000256" key="16">
    <source>
        <dbReference type="ARBA" id="ARBA00040347"/>
    </source>
</evidence>
<evidence type="ECO:0000256" key="4">
    <source>
        <dbReference type="ARBA" id="ARBA00004496"/>
    </source>
</evidence>
<comment type="subcellular location">
    <subcellularLocation>
        <location evidence="3">Chromosome</location>
    </subcellularLocation>
    <subcellularLocation>
        <location evidence="4">Cytoplasm</location>
    </subcellularLocation>
    <subcellularLocation>
        <location evidence="2">Nucleus</location>
    </subcellularLocation>
</comment>
<dbReference type="InterPro" id="IPR023696">
    <property type="entry name" value="Ureohydrolase_dom_sf"/>
</dbReference>
<name>A0A8S3ZP18_9EUPU</name>
<keyword evidence="9" id="KW-0678">Repressor</keyword>
<dbReference type="PANTHER" id="PTHR10625">
    <property type="entry name" value="HISTONE DEACETYLASE HDAC1-RELATED"/>
    <property type="match status" value="1"/>
</dbReference>
<evidence type="ECO:0000256" key="14">
    <source>
        <dbReference type="ARBA" id="ARBA00023163"/>
    </source>
</evidence>
<dbReference type="InterPro" id="IPR000286">
    <property type="entry name" value="HDACs"/>
</dbReference>
<dbReference type="OrthoDB" id="73273at2759"/>
<evidence type="ECO:0000256" key="3">
    <source>
        <dbReference type="ARBA" id="ARBA00004286"/>
    </source>
</evidence>
<evidence type="ECO:0000256" key="18">
    <source>
        <dbReference type="ARBA" id="ARBA00042783"/>
    </source>
</evidence>
<dbReference type="GO" id="GO:0005737">
    <property type="term" value="C:cytoplasm"/>
    <property type="evidence" value="ECO:0007669"/>
    <property type="project" value="UniProtKB-SubCell"/>
</dbReference>
<evidence type="ECO:0000256" key="20">
    <source>
        <dbReference type="ARBA" id="ARBA00049193"/>
    </source>
</evidence>
<evidence type="ECO:0000313" key="25">
    <source>
        <dbReference type="Proteomes" id="UP000678393"/>
    </source>
</evidence>
<evidence type="ECO:0000256" key="6">
    <source>
        <dbReference type="ARBA" id="ARBA00012111"/>
    </source>
</evidence>
<evidence type="ECO:0000256" key="22">
    <source>
        <dbReference type="SAM" id="MobiDB-lite"/>
    </source>
</evidence>
<keyword evidence="14" id="KW-0804">Transcription</keyword>
<evidence type="ECO:0000256" key="9">
    <source>
        <dbReference type="ARBA" id="ARBA00022491"/>
    </source>
</evidence>
<evidence type="ECO:0000256" key="7">
    <source>
        <dbReference type="ARBA" id="ARBA00022454"/>
    </source>
</evidence>
<evidence type="ECO:0000256" key="13">
    <source>
        <dbReference type="ARBA" id="ARBA00023015"/>
    </source>
</evidence>
<comment type="caution">
    <text evidence="24">The sequence shown here is derived from an EMBL/GenBank/DDBJ whole genome shotgun (WGS) entry which is preliminary data.</text>
</comment>
<keyword evidence="8" id="KW-0963">Cytoplasm</keyword>
<evidence type="ECO:0000256" key="8">
    <source>
        <dbReference type="ARBA" id="ARBA00022490"/>
    </source>
</evidence>
<dbReference type="GO" id="GO:0005634">
    <property type="term" value="C:nucleus"/>
    <property type="evidence" value="ECO:0007669"/>
    <property type="project" value="UniProtKB-SubCell"/>
</dbReference>
<evidence type="ECO:0000256" key="21">
    <source>
        <dbReference type="ARBA" id="ARBA00049416"/>
    </source>
</evidence>
<evidence type="ECO:0000256" key="15">
    <source>
        <dbReference type="ARBA" id="ARBA00023242"/>
    </source>
</evidence>
<comment type="catalytic activity">
    <reaction evidence="21">
        <text>N(6)-acetyl-L-lysyl-[histone] + H2O = L-lysyl-[histone] + acetate</text>
        <dbReference type="Rhea" id="RHEA:58196"/>
        <dbReference type="Rhea" id="RHEA-COMP:9845"/>
        <dbReference type="Rhea" id="RHEA-COMP:11338"/>
        <dbReference type="ChEBI" id="CHEBI:15377"/>
        <dbReference type="ChEBI" id="CHEBI:29969"/>
        <dbReference type="ChEBI" id="CHEBI:30089"/>
        <dbReference type="ChEBI" id="CHEBI:61930"/>
        <dbReference type="EC" id="3.5.1.98"/>
    </reaction>
    <physiologicalReaction direction="left-to-right" evidence="21">
        <dbReference type="Rhea" id="RHEA:58197"/>
    </physiologicalReaction>
</comment>
<keyword evidence="12" id="KW-0156">Chromatin regulator</keyword>
<feature type="compositionally biased region" description="Basic and acidic residues" evidence="22">
    <location>
        <begin position="78"/>
        <end position="98"/>
    </location>
</feature>
<dbReference type="FunFam" id="3.40.800.20:FF:000006">
    <property type="entry name" value="Histone deacetylase 8"/>
    <property type="match status" value="1"/>
</dbReference>
<evidence type="ECO:0000256" key="1">
    <source>
        <dbReference type="ARBA" id="ARBA00001968"/>
    </source>
</evidence>
<dbReference type="Gene3D" id="3.40.800.20">
    <property type="entry name" value="Histone deacetylase domain"/>
    <property type="match status" value="1"/>
</dbReference>
<proteinExistence type="inferred from homology"/>
<comment type="catalytic activity">
    <reaction evidence="20">
        <text>N(6)-(2E)-butenoyl-L-lysyl-[protein] + H2O = (2E)-2-butenoate + L-lysyl-[protein]</text>
        <dbReference type="Rhea" id="RHEA:69172"/>
        <dbReference type="Rhea" id="RHEA-COMP:9752"/>
        <dbReference type="Rhea" id="RHEA-COMP:13707"/>
        <dbReference type="ChEBI" id="CHEBI:15377"/>
        <dbReference type="ChEBI" id="CHEBI:29969"/>
        <dbReference type="ChEBI" id="CHEBI:35899"/>
        <dbReference type="ChEBI" id="CHEBI:137954"/>
    </reaction>
    <physiologicalReaction direction="left-to-right" evidence="20">
        <dbReference type="Rhea" id="RHEA:69173"/>
    </physiologicalReaction>
</comment>
<dbReference type="EC" id="3.5.1.98" evidence="6"/>
<protein>
    <recommendedName>
        <fullName evidence="16">Histone deacetylase 8</fullName>
        <ecNumber evidence="6">3.5.1.98</ecNumber>
    </recommendedName>
    <alternativeName>
        <fullName evidence="17">Protein deacetylase HDAC8</fullName>
    </alternativeName>
    <alternativeName>
        <fullName evidence="18">Protein decrotonylase HDAC8</fullName>
    </alternativeName>
</protein>
<keyword evidence="10" id="KW-0479">Metal-binding</keyword>
<gene>
    <name evidence="24" type="ORF">CUNI_LOCUS16835</name>
</gene>
<keyword evidence="11" id="KW-0378">Hydrolase</keyword>
<evidence type="ECO:0000256" key="2">
    <source>
        <dbReference type="ARBA" id="ARBA00004123"/>
    </source>
</evidence>
<evidence type="ECO:0000256" key="19">
    <source>
        <dbReference type="ARBA" id="ARBA00049136"/>
    </source>
</evidence>
<dbReference type="SUPFAM" id="SSF52768">
    <property type="entry name" value="Arginase/deacetylase"/>
    <property type="match status" value="1"/>
</dbReference>
<evidence type="ECO:0000256" key="12">
    <source>
        <dbReference type="ARBA" id="ARBA00022853"/>
    </source>
</evidence>
<dbReference type="GO" id="GO:0141221">
    <property type="term" value="F:histone deacetylase activity, hydrolytic mechanism"/>
    <property type="evidence" value="ECO:0007669"/>
    <property type="project" value="UniProtKB-EC"/>
</dbReference>
<dbReference type="EMBL" id="CAJHNH020004557">
    <property type="protein sequence ID" value="CAG5131277.1"/>
    <property type="molecule type" value="Genomic_DNA"/>
</dbReference>
<evidence type="ECO:0000256" key="10">
    <source>
        <dbReference type="ARBA" id="ARBA00022723"/>
    </source>
</evidence>
<evidence type="ECO:0000259" key="23">
    <source>
        <dbReference type="Pfam" id="PF00850"/>
    </source>
</evidence>
<sequence>MRTSNTSCHLLSPDYSICKKEDNENSELHSQKPCGQINLSQQNDYESVKLKLLQLKHTFDKAMCNNETVRQPPLIAHVRSDEEIKLPQEDKSEAKTGDPFDLSSEDDLHPEKYRPLKRKLCTDINSCGQNNNASSEPAEGKGAADIDSPAVAAEAVSLKTSEIKKPKTKYRVAYVHSKQLLEKANELIRIKGRAELVHSLISSVGLLQYLQVVSPRCATETDILGFHCPDYVAFLRDSGDVPDGKDSHDSDAESYGLSYDCPLQKGIFETCSLISGATIVAAETLINNAADVAINWYGGWHHAKRDSAAGFCYINDIVLGILKLREKFDRILYVDIDLHHGDGVEEAFCMTPKVMTVSFHKYMFGFFPGTGSVRDIGTGKGKYYSVNVPLLDGIRDAEFCAVFYSIMKLVREKFQPQVIVLQCGADTLSSDPNTSFNLTHLGISRCAGLMLSWNLPTMLLGGGGYNFPNTAKCWSFLTSLAAGKKLPLDIPEHEHLLAYGPDFEMSTTAGNRKDCNTKQYLADLVAKISRKPVLVLILCSDE</sequence>
<evidence type="ECO:0000313" key="24">
    <source>
        <dbReference type="EMBL" id="CAG5131277.1"/>
    </source>
</evidence>
<keyword evidence="7" id="KW-0158">Chromosome</keyword>
<dbReference type="InterPro" id="IPR037138">
    <property type="entry name" value="His_deacetylse_dom_sf"/>
</dbReference>
<dbReference type="InterPro" id="IPR023801">
    <property type="entry name" value="His_deacetylse_dom"/>
</dbReference>
<reference evidence="24" key="1">
    <citation type="submission" date="2021-04" db="EMBL/GenBank/DDBJ databases">
        <authorList>
            <consortium name="Molecular Ecology Group"/>
        </authorList>
    </citation>
    <scope>NUCLEOTIDE SEQUENCE</scope>
</reference>
<evidence type="ECO:0000256" key="5">
    <source>
        <dbReference type="ARBA" id="ARBA00006457"/>
    </source>
</evidence>
<dbReference type="AlphaFoldDB" id="A0A8S3ZP18"/>
<accession>A0A8S3ZP18</accession>
<dbReference type="GO" id="GO:0005694">
    <property type="term" value="C:chromosome"/>
    <property type="evidence" value="ECO:0007669"/>
    <property type="project" value="UniProtKB-SubCell"/>
</dbReference>
<evidence type="ECO:0000256" key="11">
    <source>
        <dbReference type="ARBA" id="ARBA00022801"/>
    </source>
</evidence>
<keyword evidence="15" id="KW-0539">Nucleus</keyword>